<evidence type="ECO:0008006" key="4">
    <source>
        <dbReference type="Google" id="ProtNLM"/>
    </source>
</evidence>
<evidence type="ECO:0000313" key="3">
    <source>
        <dbReference type="Proteomes" id="UP000276103"/>
    </source>
</evidence>
<reference evidence="2 3" key="1">
    <citation type="journal article" date="2019" name="Genome Biol. Evol.">
        <title>Day and night: Metabolic profiles and evolutionary relationships of six axenic non-marine cyanobacteria.</title>
        <authorList>
            <person name="Will S.E."/>
            <person name="Henke P."/>
            <person name="Boedeker C."/>
            <person name="Huang S."/>
            <person name="Brinkmann H."/>
            <person name="Rohde M."/>
            <person name="Jarek M."/>
            <person name="Friedl T."/>
            <person name="Seufert S."/>
            <person name="Schumacher M."/>
            <person name="Overmann J."/>
            <person name="Neumann-Schaal M."/>
            <person name="Petersen J."/>
        </authorList>
    </citation>
    <scope>NUCLEOTIDE SEQUENCE [LARGE SCALE GENOMIC DNA]</scope>
    <source>
        <strain evidence="2 3">SAG 1403-4b</strain>
    </source>
</reference>
<gene>
    <name evidence="2" type="ORF">DSM107003_23350</name>
</gene>
<comment type="caution">
    <text evidence="2">The sequence shown here is derived from an EMBL/GenBank/DDBJ whole genome shotgun (WGS) entry which is preliminary data.</text>
</comment>
<accession>A0A433USY0</accession>
<organism evidence="2 3">
    <name type="scientific">Trichormus variabilis SAG 1403-4b</name>
    <dbReference type="NCBI Taxonomy" id="447716"/>
    <lineage>
        <taxon>Bacteria</taxon>
        <taxon>Bacillati</taxon>
        <taxon>Cyanobacteriota</taxon>
        <taxon>Cyanophyceae</taxon>
        <taxon>Nostocales</taxon>
        <taxon>Nostocaceae</taxon>
        <taxon>Trichormus</taxon>
    </lineage>
</organism>
<sequence length="122" mass="14360">MKPPKQSTQPSPEENPEIDFAQELEEVGNSLLLLKERYAQVQRDQEQKAQWQQELKNLKQNKHQHPGIKKELKRIQQQLEALEINLESQLFSWTSLKRPFWQVVRFGGMGVIIGWLLKSWVG</sequence>
<keyword evidence="1" id="KW-0175">Coiled coil</keyword>
<protein>
    <recommendedName>
        <fullName evidence="4">DUF2203 domain-containing protein</fullName>
    </recommendedName>
</protein>
<feature type="coiled-coil region" evidence="1">
    <location>
        <begin position="41"/>
        <end position="92"/>
    </location>
</feature>
<dbReference type="Proteomes" id="UP000276103">
    <property type="component" value="Unassembled WGS sequence"/>
</dbReference>
<dbReference type="OrthoDB" id="565202at2"/>
<evidence type="ECO:0000256" key="1">
    <source>
        <dbReference type="SAM" id="Coils"/>
    </source>
</evidence>
<dbReference type="RefSeq" id="WP_127054107.1">
    <property type="nucleotide sequence ID" value="NZ_RSCM01000006.1"/>
</dbReference>
<name>A0A433USY0_ANAVA</name>
<evidence type="ECO:0000313" key="2">
    <source>
        <dbReference type="EMBL" id="RUS96929.1"/>
    </source>
</evidence>
<proteinExistence type="predicted"/>
<dbReference type="AlphaFoldDB" id="A0A433USY0"/>
<dbReference type="EMBL" id="RSCM01000006">
    <property type="protein sequence ID" value="RUS96929.1"/>
    <property type="molecule type" value="Genomic_DNA"/>
</dbReference>
<keyword evidence="3" id="KW-1185">Reference proteome</keyword>